<evidence type="ECO:0000313" key="2">
    <source>
        <dbReference type="EMBL" id="CAA9440435.1"/>
    </source>
</evidence>
<dbReference type="Pfam" id="PF15655">
    <property type="entry name" value="Imm-NTF2"/>
    <property type="match status" value="1"/>
</dbReference>
<feature type="domain" description="NTF2 fold immunity protein" evidence="1">
    <location>
        <begin position="9"/>
        <end position="138"/>
    </location>
</feature>
<dbReference type="InterPro" id="IPR028049">
    <property type="entry name" value="Imm-NTF2"/>
</dbReference>
<evidence type="ECO:0000259" key="1">
    <source>
        <dbReference type="Pfam" id="PF15655"/>
    </source>
</evidence>
<reference evidence="2" key="1">
    <citation type="submission" date="2020-02" db="EMBL/GenBank/DDBJ databases">
        <authorList>
            <person name="Meier V. D."/>
        </authorList>
    </citation>
    <scope>NUCLEOTIDE SEQUENCE</scope>
    <source>
        <strain evidence="2">AVDCRST_MAG28</strain>
    </source>
</reference>
<sequence>MSDAEFRTPERVVREFIRAMHDWEVDAYRRYKASIFDETDHEKILQASSRAGEERKGVVALYCTTTERYPAPFGHPPQYDPLREEIVEVYADTPERVEVLTKYVYPEQYIDEKRRYEVILRPDGWKIDDRKILSDNRWYSLI</sequence>
<accession>A0A6J4QBU0</accession>
<dbReference type="EMBL" id="CADCVE010000008">
    <property type="protein sequence ID" value="CAA9440435.1"/>
    <property type="molecule type" value="Genomic_DNA"/>
</dbReference>
<proteinExistence type="predicted"/>
<protein>
    <recommendedName>
        <fullName evidence="1">NTF2 fold immunity protein domain-containing protein</fullName>
    </recommendedName>
</protein>
<dbReference type="AlphaFoldDB" id="A0A6J4QBU0"/>
<gene>
    <name evidence="2" type="ORF">AVDCRST_MAG28-181</name>
</gene>
<name>A0A6J4QBU0_9ACTN</name>
<organism evidence="2">
    <name type="scientific">uncultured Rubrobacteraceae bacterium</name>
    <dbReference type="NCBI Taxonomy" id="349277"/>
    <lineage>
        <taxon>Bacteria</taxon>
        <taxon>Bacillati</taxon>
        <taxon>Actinomycetota</taxon>
        <taxon>Rubrobacteria</taxon>
        <taxon>Rubrobacterales</taxon>
        <taxon>Rubrobacteraceae</taxon>
        <taxon>environmental samples</taxon>
    </lineage>
</organism>